<dbReference type="Gene3D" id="3.30.200.20">
    <property type="entry name" value="Phosphorylase Kinase, domain 1"/>
    <property type="match status" value="1"/>
</dbReference>
<evidence type="ECO:0000313" key="1">
    <source>
        <dbReference type="EMBL" id="SHH77167.1"/>
    </source>
</evidence>
<dbReference type="Gene3D" id="3.90.1200.10">
    <property type="match status" value="1"/>
</dbReference>
<keyword evidence="1" id="KW-0946">Virion</keyword>
<protein>
    <submittedName>
        <fullName evidence="1">Spore coat protein, CotS family</fullName>
    </submittedName>
</protein>
<dbReference type="InterPro" id="IPR047175">
    <property type="entry name" value="CotS-like"/>
</dbReference>
<dbReference type="Proteomes" id="UP000184447">
    <property type="component" value="Unassembled WGS sequence"/>
</dbReference>
<evidence type="ECO:0000313" key="2">
    <source>
        <dbReference type="Proteomes" id="UP000184447"/>
    </source>
</evidence>
<dbReference type="EMBL" id="FQXM01000012">
    <property type="protein sequence ID" value="SHH77167.1"/>
    <property type="molecule type" value="Genomic_DNA"/>
</dbReference>
<dbReference type="AlphaFoldDB" id="A0A1M5VPK8"/>
<dbReference type="STRING" id="1121316.SAMN02745207_02418"/>
<reference evidence="1 2" key="1">
    <citation type="submission" date="2016-11" db="EMBL/GenBank/DDBJ databases">
        <authorList>
            <person name="Jaros S."/>
            <person name="Januszkiewicz K."/>
            <person name="Wedrychowicz H."/>
        </authorList>
    </citation>
    <scope>NUCLEOTIDE SEQUENCE [LARGE SCALE GENOMIC DNA]</scope>
    <source>
        <strain evidence="1 2">DSM 8605</strain>
    </source>
</reference>
<dbReference type="NCBIfam" id="TIGR02906">
    <property type="entry name" value="spore_CotS"/>
    <property type="match status" value="1"/>
</dbReference>
<dbReference type="SUPFAM" id="SSF56112">
    <property type="entry name" value="Protein kinase-like (PK-like)"/>
    <property type="match status" value="1"/>
</dbReference>
<dbReference type="PANTHER" id="PTHR39179:SF1">
    <property type="entry name" value="SPORE COAT PROTEIN I"/>
    <property type="match status" value="1"/>
</dbReference>
<keyword evidence="2" id="KW-1185">Reference proteome</keyword>
<dbReference type="RefSeq" id="WP_073338678.1">
    <property type="nucleotide sequence ID" value="NZ_FQXM01000012.1"/>
</dbReference>
<sequence>MAFNEQLNFNNSISAEEEKILRSILSRYPYKIISISKARSAYKVATDKGNICLKKFQHGKQKAMNGFILVNELKKVGFHNTAEYLKTKKGYVLVRYKNYFFYATEWINGQEVDISTLEETTNTVKLLAEFHISVSKINSSGLKIKDNIDNWLDLYNNKLNDFLMYKQAIDKKLIKSSFDIDYYNSIDIYYNRGVKTLALLRESNYFLLINSVNRETSICHNSFYYQNIIKKDTDYYLIDLDSIIIDLQITDLCKYITRLMNRDEYFWDFDKAKEIIETYSNIKPISKEELKIMLYVMMFPHKFWKLGRKRYIKHKNWNERKFNKKLIKLNSRITKENEFMEKFENYINQ</sequence>
<organism evidence="1 2">
    <name type="scientific">Clostridium grantii DSM 8605</name>
    <dbReference type="NCBI Taxonomy" id="1121316"/>
    <lineage>
        <taxon>Bacteria</taxon>
        <taxon>Bacillati</taxon>
        <taxon>Bacillota</taxon>
        <taxon>Clostridia</taxon>
        <taxon>Eubacteriales</taxon>
        <taxon>Clostridiaceae</taxon>
        <taxon>Clostridium</taxon>
    </lineage>
</organism>
<name>A0A1M5VPK8_9CLOT</name>
<dbReference type="GO" id="GO:0042601">
    <property type="term" value="C:endospore-forming forespore"/>
    <property type="evidence" value="ECO:0007669"/>
    <property type="project" value="TreeGrafter"/>
</dbReference>
<gene>
    <name evidence="1" type="ORF">SAMN02745207_02418</name>
</gene>
<accession>A0A1M5VPK8</accession>
<keyword evidence="1" id="KW-0167">Capsid protein</keyword>
<proteinExistence type="predicted"/>
<dbReference type="InterPro" id="IPR014255">
    <property type="entry name" value="Spore_coat_CotS"/>
</dbReference>
<dbReference type="PANTHER" id="PTHR39179">
    <property type="entry name" value="SPORE COAT PROTEIN I"/>
    <property type="match status" value="1"/>
</dbReference>
<dbReference type="InterPro" id="IPR011009">
    <property type="entry name" value="Kinase-like_dom_sf"/>
</dbReference>